<comment type="caution">
    <text evidence="1">The sequence shown here is derived from an EMBL/GenBank/DDBJ whole genome shotgun (WGS) entry which is preliminary data.</text>
</comment>
<protein>
    <submittedName>
        <fullName evidence="1">Uncharacterized protein</fullName>
    </submittedName>
</protein>
<sequence>MDSQDKSQKSFVATLTEANARTLLTAIVQNKNPKYTISLDNKQLTVRELGKVS</sequence>
<name>A0A937JYB7_9BACT</name>
<organism evidence="1 2">
    <name type="scientific">Fulvivirga sediminis</name>
    <dbReference type="NCBI Taxonomy" id="2803949"/>
    <lineage>
        <taxon>Bacteria</taxon>
        <taxon>Pseudomonadati</taxon>
        <taxon>Bacteroidota</taxon>
        <taxon>Cytophagia</taxon>
        <taxon>Cytophagales</taxon>
        <taxon>Fulvivirgaceae</taxon>
        <taxon>Fulvivirga</taxon>
    </lineage>
</organism>
<dbReference type="RefSeq" id="WP_202244062.1">
    <property type="nucleotide sequence ID" value="NZ_JAESIY010000004.1"/>
</dbReference>
<dbReference type="Proteomes" id="UP000659388">
    <property type="component" value="Unassembled WGS sequence"/>
</dbReference>
<proteinExistence type="predicted"/>
<accession>A0A937JYB7</accession>
<dbReference type="AlphaFoldDB" id="A0A937JYB7"/>
<evidence type="ECO:0000313" key="2">
    <source>
        <dbReference type="Proteomes" id="UP000659388"/>
    </source>
</evidence>
<gene>
    <name evidence="1" type="ORF">JL102_09040</name>
</gene>
<keyword evidence="2" id="KW-1185">Reference proteome</keyword>
<evidence type="ECO:0000313" key="1">
    <source>
        <dbReference type="EMBL" id="MBL3656273.1"/>
    </source>
</evidence>
<dbReference type="EMBL" id="JAESIY010000004">
    <property type="protein sequence ID" value="MBL3656273.1"/>
    <property type="molecule type" value="Genomic_DNA"/>
</dbReference>
<reference evidence="1" key="1">
    <citation type="submission" date="2021-01" db="EMBL/GenBank/DDBJ databases">
        <title>Fulvivirga kasyanovii gen. nov., sp nov., a novel member of the phylum Bacteroidetes isolated from seawater in a mussel farm.</title>
        <authorList>
            <person name="Zhao L.-H."/>
            <person name="Wang Z.-J."/>
        </authorList>
    </citation>
    <scope>NUCLEOTIDE SEQUENCE</scope>
    <source>
        <strain evidence="1">2943</strain>
    </source>
</reference>